<sequence length="429" mass="48655">MTSALLPAAALHPPHEPALLSQYRHVRTATETLVADLSDADATVQSMDDASPAKWHLAHTTWFFEEFVLAARIPDYELVDPDYRYLFNSYYEVVGARHPRPQRGLLTRPSLDEVLAYREAVDESMLTLLGSAQTDDEAALIMLGLQHEQQHQELLLTDILHLFAQNPLRPAFAPELPEPVIADPRPAPDWIGLDGGLVEIGHRGEAFAFDCEGPRHKVYLAPFTLCSHPVSNRQWFEFIEDGGYQTAGLWLSDGWRWVCEQGILAPLYWEEREGTWWQMTLRGMHPVDPDSPVTHVSFYEAEAFARWAERRLPTEAEWEHAARSLPATGNFVEGRALRPLPDRQNTSGVLRQMFGDVWEWTGSAFLPYPGFRPNAGAVGEYNGKFMSGQMVLRGGSCVTPESHIRATYRNFFYPHQRWQFTGVRLADDV</sequence>
<dbReference type="Pfam" id="PF03781">
    <property type="entry name" value="FGE-sulfatase"/>
    <property type="match status" value="2"/>
</dbReference>
<dbReference type="InterPro" id="IPR005532">
    <property type="entry name" value="SUMF_dom"/>
</dbReference>
<dbReference type="EMBL" id="FMSH01000079">
    <property type="protein sequence ID" value="SCU74260.1"/>
    <property type="molecule type" value="Genomic_DNA"/>
</dbReference>
<dbReference type="InterPro" id="IPR024775">
    <property type="entry name" value="DinB-like"/>
</dbReference>
<dbReference type="Gene3D" id="3.90.1580.10">
    <property type="entry name" value="paralog of FGE (formylglycine-generating enzyme)"/>
    <property type="match status" value="1"/>
</dbReference>
<gene>
    <name evidence="6" type="ORF">CNECB9_170007</name>
</gene>
<dbReference type="InterPro" id="IPR016187">
    <property type="entry name" value="CTDL_fold"/>
</dbReference>
<reference evidence="6" key="1">
    <citation type="submission" date="2016-09" db="EMBL/GenBank/DDBJ databases">
        <authorList>
            <person name="Capua I."/>
            <person name="De Benedictis P."/>
            <person name="Joannis T."/>
            <person name="Lombin L.H."/>
            <person name="Cattoli G."/>
        </authorList>
    </citation>
    <scope>NUCLEOTIDE SEQUENCE</scope>
    <source>
        <strain evidence="6">B9</strain>
    </source>
</reference>
<dbReference type="PANTHER" id="PTHR23150">
    <property type="entry name" value="SULFATASE MODIFYING FACTOR 1, 2"/>
    <property type="match status" value="1"/>
</dbReference>
<evidence type="ECO:0000256" key="3">
    <source>
        <dbReference type="ARBA" id="ARBA00037882"/>
    </source>
</evidence>
<dbReference type="GO" id="GO:0052699">
    <property type="term" value="P:ergothioneine biosynthetic process"/>
    <property type="evidence" value="ECO:0007669"/>
    <property type="project" value="InterPro"/>
</dbReference>
<dbReference type="Pfam" id="PF12867">
    <property type="entry name" value="DinB_2"/>
    <property type="match status" value="1"/>
</dbReference>
<evidence type="ECO:0008006" key="7">
    <source>
        <dbReference type="Google" id="ProtNLM"/>
    </source>
</evidence>
<evidence type="ECO:0000256" key="2">
    <source>
        <dbReference type="ARBA" id="ARBA00023004"/>
    </source>
</evidence>
<dbReference type="InterPro" id="IPR034660">
    <property type="entry name" value="DinB/YfiT-like"/>
</dbReference>
<dbReference type="SUPFAM" id="SSF109854">
    <property type="entry name" value="DinB/YfiT-like putative metalloenzymes"/>
    <property type="match status" value="1"/>
</dbReference>
<evidence type="ECO:0000259" key="5">
    <source>
        <dbReference type="Pfam" id="PF12867"/>
    </source>
</evidence>
<dbReference type="InterPro" id="IPR017806">
    <property type="entry name" value="EgtB"/>
</dbReference>
<dbReference type="PANTHER" id="PTHR23150:SF36">
    <property type="entry name" value="HERCYNINE OXYGENASE"/>
    <property type="match status" value="1"/>
</dbReference>
<keyword evidence="1" id="KW-0560">Oxidoreductase</keyword>
<accession>A0A1K0IAF9</accession>
<evidence type="ECO:0000313" key="6">
    <source>
        <dbReference type="EMBL" id="SCU74260.1"/>
    </source>
</evidence>
<dbReference type="InterPro" id="IPR051043">
    <property type="entry name" value="Sulfatase_Mod_Factor_Kinase"/>
</dbReference>
<proteinExistence type="predicted"/>
<feature type="domain" description="Sulfatase-modifying factor enzyme-like" evidence="4">
    <location>
        <begin position="344"/>
        <end position="426"/>
    </location>
</feature>
<dbReference type="InterPro" id="IPR042095">
    <property type="entry name" value="SUMF_sf"/>
</dbReference>
<feature type="domain" description="DinB-like" evidence="5">
    <location>
        <begin position="22"/>
        <end position="136"/>
    </location>
</feature>
<dbReference type="Gene3D" id="1.20.120.450">
    <property type="entry name" value="dinb family like domain"/>
    <property type="match status" value="1"/>
</dbReference>
<feature type="domain" description="Sulfatase-modifying factor enzyme-like" evidence="4">
    <location>
        <begin position="187"/>
        <end position="332"/>
    </location>
</feature>
<evidence type="ECO:0000259" key="4">
    <source>
        <dbReference type="Pfam" id="PF03781"/>
    </source>
</evidence>
<dbReference type="AlphaFoldDB" id="A0A1K0IAF9"/>
<evidence type="ECO:0000256" key="1">
    <source>
        <dbReference type="ARBA" id="ARBA00023002"/>
    </source>
</evidence>
<organism evidence="6">
    <name type="scientific">Cupriavidus necator</name>
    <name type="common">Alcaligenes eutrophus</name>
    <name type="synonym">Ralstonia eutropha</name>
    <dbReference type="NCBI Taxonomy" id="106590"/>
    <lineage>
        <taxon>Bacteria</taxon>
        <taxon>Pseudomonadati</taxon>
        <taxon>Pseudomonadota</taxon>
        <taxon>Betaproteobacteria</taxon>
        <taxon>Burkholderiales</taxon>
        <taxon>Burkholderiaceae</taxon>
        <taxon>Cupriavidus</taxon>
    </lineage>
</organism>
<name>A0A1K0IAF9_CUPNE</name>
<protein>
    <recommendedName>
        <fullName evidence="7">Ergothioneine biosynthesis protein EgtB</fullName>
    </recommendedName>
</protein>
<keyword evidence="2" id="KW-0408">Iron</keyword>
<dbReference type="NCBIfam" id="TIGR03440">
    <property type="entry name" value="egtB_TIGR03440"/>
    <property type="match status" value="1"/>
</dbReference>
<dbReference type="SUPFAM" id="SSF56436">
    <property type="entry name" value="C-type lectin-like"/>
    <property type="match status" value="1"/>
</dbReference>
<dbReference type="RefSeq" id="WP_340521462.1">
    <property type="nucleotide sequence ID" value="NZ_FMSH01000079.1"/>
</dbReference>
<comment type="pathway">
    <text evidence="3">Amino-acid biosynthesis; ergothioneine biosynthesis.</text>
</comment>